<protein>
    <submittedName>
        <fullName evidence="7">Signal peptide peptidase A (SppA), a serine protease</fullName>
    </submittedName>
</protein>
<dbReference type="EMBL" id="LMTR01000040">
    <property type="protein sequence ID" value="KWT70023.1"/>
    <property type="molecule type" value="Genomic_DNA"/>
</dbReference>
<dbReference type="GO" id="GO:0006508">
    <property type="term" value="P:proteolysis"/>
    <property type="evidence" value="ECO:0007669"/>
    <property type="project" value="UniProtKB-KW"/>
</dbReference>
<proteinExistence type="inferred from homology"/>
<keyword evidence="2 7" id="KW-0645">Protease</keyword>
<feature type="transmembrane region" description="Helical" evidence="5">
    <location>
        <begin position="20"/>
        <end position="38"/>
    </location>
</feature>
<comment type="caution">
    <text evidence="7">The sequence shown here is derived from an EMBL/GenBank/DDBJ whole genome shotgun (WGS) entry which is preliminary data.</text>
</comment>
<evidence type="ECO:0000256" key="5">
    <source>
        <dbReference type="SAM" id="Phobius"/>
    </source>
</evidence>
<dbReference type="AlphaFoldDB" id="A0A109BJQ1"/>
<dbReference type="STRING" id="121290.APY04_1232"/>
<dbReference type="RefSeq" id="WP_068460673.1">
    <property type="nucleotide sequence ID" value="NZ_JAEFBX010000001.1"/>
</dbReference>
<comment type="similarity">
    <text evidence="1">Belongs to the peptidase S49 family.</text>
</comment>
<reference evidence="7 8" key="1">
    <citation type="submission" date="2015-10" db="EMBL/GenBank/DDBJ databases">
        <title>Transcriptomic analysis of a linuron degrading triple-species bacterial consortium.</title>
        <authorList>
            <person name="Albers P."/>
        </authorList>
    </citation>
    <scope>NUCLEOTIDE SEQUENCE [LARGE SCALE GENOMIC DNA]</scope>
    <source>
        <strain evidence="7 8">WDL6</strain>
    </source>
</reference>
<dbReference type="Gene3D" id="6.20.330.10">
    <property type="match status" value="1"/>
</dbReference>
<evidence type="ECO:0000256" key="2">
    <source>
        <dbReference type="ARBA" id="ARBA00022670"/>
    </source>
</evidence>
<keyword evidence="5" id="KW-0812">Transmembrane</keyword>
<dbReference type="Gene3D" id="3.90.226.10">
    <property type="entry name" value="2-enoyl-CoA Hydratase, Chain A, domain 1"/>
    <property type="match status" value="1"/>
</dbReference>
<organism evidence="7 8">
    <name type="scientific">Hyphomicrobium sulfonivorans</name>
    <dbReference type="NCBI Taxonomy" id="121290"/>
    <lineage>
        <taxon>Bacteria</taxon>
        <taxon>Pseudomonadati</taxon>
        <taxon>Pseudomonadota</taxon>
        <taxon>Alphaproteobacteria</taxon>
        <taxon>Hyphomicrobiales</taxon>
        <taxon>Hyphomicrobiaceae</taxon>
        <taxon>Hyphomicrobium</taxon>
    </lineage>
</organism>
<gene>
    <name evidence="7" type="ORF">APY04_1232</name>
</gene>
<evidence type="ECO:0000259" key="6">
    <source>
        <dbReference type="Pfam" id="PF01343"/>
    </source>
</evidence>
<dbReference type="InterPro" id="IPR029045">
    <property type="entry name" value="ClpP/crotonase-like_dom_sf"/>
</dbReference>
<dbReference type="InterPro" id="IPR004635">
    <property type="entry name" value="Pept_S49_SppA"/>
</dbReference>
<dbReference type="PANTHER" id="PTHR42987">
    <property type="entry name" value="PEPTIDASE S49"/>
    <property type="match status" value="1"/>
</dbReference>
<feature type="domain" description="Peptidase S49" evidence="6">
    <location>
        <begin position="106"/>
        <end position="255"/>
    </location>
</feature>
<dbReference type="OrthoDB" id="9764363at2"/>
<dbReference type="PATRIC" id="fig|121290.4.peg.3193"/>
<dbReference type="Proteomes" id="UP000059074">
    <property type="component" value="Unassembled WGS sequence"/>
</dbReference>
<evidence type="ECO:0000256" key="3">
    <source>
        <dbReference type="ARBA" id="ARBA00022801"/>
    </source>
</evidence>
<keyword evidence="5" id="KW-1133">Transmembrane helix</keyword>
<keyword evidence="8" id="KW-1185">Reference proteome</keyword>
<dbReference type="NCBIfam" id="TIGR00706">
    <property type="entry name" value="SppA_dom"/>
    <property type="match status" value="1"/>
</dbReference>
<sequence length="320" mass="34632">MTAEIDTVLDRRRMRRRLTLWRTLAVVGLVAALFAFVARNDQLGQFGPKQIARIDISGTITEDRDQLKLLKRIADSDNAAALLVYVNSPGGTTTGGEALFEALREVAKKKPVVAQFGTVAASAGYIVGLGADHIVTRANTITGSVGVLIQWPEVSQMLDKIGVKYNEIKSGDLKAVPSPFEPLNAEGEKVTRSMIDEGFHWFLGLVEQRRGIKPQDIPGLTQGRVFTGREAVQLKLADSIGGEDEAVAWLRANHNLAEDVKVVDWKTQTASGLGLFSSLGVAAASFFNHTSLGQMLAQDRSMAALGLDGLISVWHPSEKQ</sequence>
<dbReference type="SUPFAM" id="SSF52096">
    <property type="entry name" value="ClpP/crotonase"/>
    <property type="match status" value="1"/>
</dbReference>
<evidence type="ECO:0000256" key="1">
    <source>
        <dbReference type="ARBA" id="ARBA00008683"/>
    </source>
</evidence>
<name>A0A109BJQ1_HYPSL</name>
<keyword evidence="4" id="KW-0720">Serine protease</keyword>
<keyword evidence="5" id="KW-0472">Membrane</keyword>
<dbReference type="PANTHER" id="PTHR42987:SF6">
    <property type="entry name" value="PROTEINASE IV"/>
    <property type="match status" value="1"/>
</dbReference>
<evidence type="ECO:0000256" key="4">
    <source>
        <dbReference type="ARBA" id="ARBA00022825"/>
    </source>
</evidence>
<keyword evidence="3" id="KW-0378">Hydrolase</keyword>
<evidence type="ECO:0000313" key="8">
    <source>
        <dbReference type="Proteomes" id="UP000059074"/>
    </source>
</evidence>
<evidence type="ECO:0000313" key="7">
    <source>
        <dbReference type="EMBL" id="KWT70023.1"/>
    </source>
</evidence>
<accession>A0A109BJQ1</accession>
<dbReference type="CDD" id="cd07023">
    <property type="entry name" value="S49_Sppa_N_C"/>
    <property type="match status" value="1"/>
</dbReference>
<dbReference type="InterPro" id="IPR047272">
    <property type="entry name" value="S49_SppA_C"/>
</dbReference>
<dbReference type="GO" id="GO:0008236">
    <property type="term" value="F:serine-type peptidase activity"/>
    <property type="evidence" value="ECO:0007669"/>
    <property type="project" value="UniProtKB-KW"/>
</dbReference>
<dbReference type="Pfam" id="PF01343">
    <property type="entry name" value="Peptidase_S49"/>
    <property type="match status" value="1"/>
</dbReference>
<dbReference type="InterPro" id="IPR002142">
    <property type="entry name" value="Peptidase_S49"/>
</dbReference>